<keyword evidence="5" id="KW-1185">Reference proteome</keyword>
<proteinExistence type="inferred from homology"/>
<dbReference type="PANTHER" id="PTHR43353">
    <property type="entry name" value="SUCCINATE-SEMIALDEHYDE DEHYDROGENASE, MITOCHONDRIAL"/>
    <property type="match status" value="1"/>
</dbReference>
<dbReference type="SUPFAM" id="SSF53720">
    <property type="entry name" value="ALDH-like"/>
    <property type="match status" value="1"/>
</dbReference>
<dbReference type="InterPro" id="IPR016163">
    <property type="entry name" value="Ald_DH_C"/>
</dbReference>
<dbReference type="EMBL" id="FXUL01000022">
    <property type="protein sequence ID" value="SMP74987.1"/>
    <property type="molecule type" value="Genomic_DNA"/>
</dbReference>
<organism evidence="4 5">
    <name type="scientific">Noviherbaspirillum suwonense</name>
    <dbReference type="NCBI Taxonomy" id="1224511"/>
    <lineage>
        <taxon>Bacteria</taxon>
        <taxon>Pseudomonadati</taxon>
        <taxon>Pseudomonadota</taxon>
        <taxon>Betaproteobacteria</taxon>
        <taxon>Burkholderiales</taxon>
        <taxon>Oxalobacteraceae</taxon>
        <taxon>Noviherbaspirillum</taxon>
    </lineage>
</organism>
<keyword evidence="2" id="KW-0560">Oxidoreductase</keyword>
<dbReference type="RefSeq" id="WP_283444544.1">
    <property type="nucleotide sequence ID" value="NZ_FXUL01000022.1"/>
</dbReference>
<dbReference type="CDD" id="cd07103">
    <property type="entry name" value="ALDH_F5_SSADH_GabD"/>
    <property type="match status" value="1"/>
</dbReference>
<protein>
    <submittedName>
        <fullName evidence="4">2,5-dioxopentanoate dehydrogenase (NAD+)</fullName>
    </submittedName>
</protein>
<dbReference type="Gene3D" id="3.40.605.10">
    <property type="entry name" value="Aldehyde Dehydrogenase, Chain A, domain 1"/>
    <property type="match status" value="1"/>
</dbReference>
<accession>A0ABY1QLQ8</accession>
<dbReference type="InterPro" id="IPR016161">
    <property type="entry name" value="Ald_DH/histidinol_DH"/>
</dbReference>
<evidence type="ECO:0000256" key="2">
    <source>
        <dbReference type="ARBA" id="ARBA00023002"/>
    </source>
</evidence>
<feature type="domain" description="Aldehyde dehydrogenase" evidence="3">
    <location>
        <begin position="14"/>
        <end position="473"/>
    </location>
</feature>
<name>A0ABY1QLQ8_9BURK</name>
<evidence type="ECO:0000313" key="4">
    <source>
        <dbReference type="EMBL" id="SMP74987.1"/>
    </source>
</evidence>
<evidence type="ECO:0000313" key="5">
    <source>
        <dbReference type="Proteomes" id="UP001158049"/>
    </source>
</evidence>
<comment type="similarity">
    <text evidence="1">Belongs to the aldehyde dehydrogenase family.</text>
</comment>
<dbReference type="InterPro" id="IPR016162">
    <property type="entry name" value="Ald_DH_N"/>
</dbReference>
<dbReference type="PANTHER" id="PTHR43353:SF5">
    <property type="entry name" value="SUCCINATE-SEMIALDEHYDE DEHYDROGENASE, MITOCHONDRIAL"/>
    <property type="match status" value="1"/>
</dbReference>
<comment type="caution">
    <text evidence="4">The sequence shown here is derived from an EMBL/GenBank/DDBJ whole genome shotgun (WGS) entry which is preliminary data.</text>
</comment>
<dbReference type="InterPro" id="IPR050740">
    <property type="entry name" value="Aldehyde_DH_Superfamily"/>
</dbReference>
<dbReference type="InterPro" id="IPR015590">
    <property type="entry name" value="Aldehyde_DH_dom"/>
</dbReference>
<gene>
    <name evidence="4" type="ORF">SAMN06295970_1227</name>
</gene>
<reference evidence="4 5" key="1">
    <citation type="submission" date="2017-05" db="EMBL/GenBank/DDBJ databases">
        <authorList>
            <person name="Varghese N."/>
            <person name="Submissions S."/>
        </authorList>
    </citation>
    <scope>NUCLEOTIDE SEQUENCE [LARGE SCALE GENOMIC DNA]</scope>
    <source>
        <strain evidence="4 5">DSM 26001</strain>
    </source>
</reference>
<evidence type="ECO:0000259" key="3">
    <source>
        <dbReference type="Pfam" id="PF00171"/>
    </source>
</evidence>
<dbReference type="Proteomes" id="UP001158049">
    <property type="component" value="Unassembled WGS sequence"/>
</dbReference>
<dbReference type="Pfam" id="PF00171">
    <property type="entry name" value="Aldedh"/>
    <property type="match status" value="1"/>
</dbReference>
<evidence type="ECO:0000256" key="1">
    <source>
        <dbReference type="ARBA" id="ARBA00009986"/>
    </source>
</evidence>
<sequence>MAYPNTQLLIDGQWQDAADGRTLAVSNPATGSEIGRVAHAGIADLDRALAAAQKGFLQWRDVPAAERSKTMRRAAALMRERAVDIAALLTQEQGKPLAEAKIEAMASADIIEWAAEEGLRVYGRVVPSRNLNVRQLVLKDPVGPVAAFTPWNFPINQAVRKIAVALATGCSIIVKAPEETPAAPAALAQAFLDAGLPAGVLGLVFGNPAEISSYLIAHPIIRKITFTGSTPVGKQLAALAGQHMKRVTMELGGHAPVIVAEDADVELAVKAAGGAKFRNAGQVCISPTRFLVHESLRHEFAAALAKHAQSLKVGDGSTDGTQMGPLANSRRLTAMAEFASDAVQRGASIVTGGERIGSVGNFFAPTVLTDVPLDAKVFNEEPFGPMAAIRPFNTLDEAIAEANRLPYGLAGYAFTGSLKNAHLLAQRLEVGMLWINQPAAPWPEMPFGGIKDSGYGSEGGPEALEAYLNTRSISILNA</sequence>
<dbReference type="Gene3D" id="3.40.309.10">
    <property type="entry name" value="Aldehyde Dehydrogenase, Chain A, domain 2"/>
    <property type="match status" value="1"/>
</dbReference>